<evidence type="ECO:0000259" key="15">
    <source>
        <dbReference type="PROSITE" id="PS50198"/>
    </source>
</evidence>
<evidence type="ECO:0000256" key="8">
    <source>
        <dbReference type="ARBA" id="ARBA00023186"/>
    </source>
</evidence>
<evidence type="ECO:0000256" key="10">
    <source>
        <dbReference type="ARBA" id="ARBA00031484"/>
    </source>
</evidence>
<dbReference type="PANTHER" id="PTHR47529:SF1">
    <property type="entry name" value="PERIPLASMIC CHAPERONE PPID"/>
    <property type="match status" value="1"/>
</dbReference>
<dbReference type="InterPro" id="IPR027304">
    <property type="entry name" value="Trigger_fact/SurA_dom_sf"/>
</dbReference>
<keyword evidence="3" id="KW-1003">Cell membrane</keyword>
<accession>A0A7W6JPU6</accession>
<evidence type="ECO:0000256" key="4">
    <source>
        <dbReference type="ARBA" id="ARBA00022519"/>
    </source>
</evidence>
<dbReference type="GO" id="GO:0003755">
    <property type="term" value="F:peptidyl-prolyl cis-trans isomerase activity"/>
    <property type="evidence" value="ECO:0007669"/>
    <property type="project" value="UniProtKB-KW"/>
</dbReference>
<comment type="similarity">
    <text evidence="11">Belongs to the PpiD chaperone family.</text>
</comment>
<keyword evidence="5" id="KW-0812">Transmembrane</keyword>
<evidence type="ECO:0000313" key="17">
    <source>
        <dbReference type="Proteomes" id="UP000557392"/>
    </source>
</evidence>
<comment type="subcellular location">
    <subcellularLocation>
        <location evidence="1">Cell inner membrane</location>
        <topology evidence="1">Single-pass type II membrane protein</topology>
        <orientation evidence="1">Periplasmic side</orientation>
    </subcellularLocation>
</comment>
<proteinExistence type="inferred from homology"/>
<dbReference type="Pfam" id="PF13624">
    <property type="entry name" value="SurA_N_3"/>
    <property type="match status" value="1"/>
</dbReference>
<evidence type="ECO:0000256" key="11">
    <source>
        <dbReference type="ARBA" id="ARBA00038408"/>
    </source>
</evidence>
<organism evidence="16 17">
    <name type="scientific">Sphingomonas kyeonggiensis</name>
    <dbReference type="NCBI Taxonomy" id="1268553"/>
    <lineage>
        <taxon>Bacteria</taxon>
        <taxon>Pseudomonadati</taxon>
        <taxon>Pseudomonadota</taxon>
        <taxon>Alphaproteobacteria</taxon>
        <taxon>Sphingomonadales</taxon>
        <taxon>Sphingomonadaceae</taxon>
        <taxon>Sphingomonas</taxon>
    </lineage>
</organism>
<name>A0A7W6JPU6_9SPHN</name>
<dbReference type="SUPFAM" id="SSF54534">
    <property type="entry name" value="FKBP-like"/>
    <property type="match status" value="1"/>
</dbReference>
<dbReference type="GO" id="GO:0005886">
    <property type="term" value="C:plasma membrane"/>
    <property type="evidence" value="ECO:0007669"/>
    <property type="project" value="UniProtKB-SubCell"/>
</dbReference>
<dbReference type="PANTHER" id="PTHR47529">
    <property type="entry name" value="PEPTIDYL-PROLYL CIS-TRANS ISOMERASE D"/>
    <property type="match status" value="1"/>
</dbReference>
<evidence type="ECO:0000256" key="14">
    <source>
        <dbReference type="PROSITE-ProRule" id="PRU00278"/>
    </source>
</evidence>
<evidence type="ECO:0000256" key="5">
    <source>
        <dbReference type="ARBA" id="ARBA00022692"/>
    </source>
</evidence>
<dbReference type="Proteomes" id="UP000557392">
    <property type="component" value="Unassembled WGS sequence"/>
</dbReference>
<evidence type="ECO:0000256" key="13">
    <source>
        <dbReference type="ARBA" id="ARBA00042775"/>
    </source>
</evidence>
<evidence type="ECO:0000256" key="12">
    <source>
        <dbReference type="ARBA" id="ARBA00040743"/>
    </source>
</evidence>
<dbReference type="RefSeq" id="WP_183994942.1">
    <property type="nucleotide sequence ID" value="NZ_JACIEH010000001.1"/>
</dbReference>
<sequence length="644" mass="69745">MLSFFRNFTKSRYGLIAVFLFLGLIAIAFAAGDITGIRNGASGASNSTLATVGGQKISDTEVKDRIERFLRSLQQQGQNVTMEQFLAQGGLDVAIDEMVNQAALVEFARKSGMQVSKKLIDTDIASNPSFAGIDGKFSQQVFEKLLADNRIAPAVFRDSMLRERFGNWLVNRATVGTDVPNGVVAPYASLLLERRSGLIGMVNTAAMERPPLPDDKTLNAYYVSHRARYLVPQRRVVRYATVSIDQIRAQQTASEAEIADAYKKAGTRYAATEKRGVRQLVVLDQATANKIAGEVKGGKPLADAAKAAGLDASNFEGVQKPELARQTTAAIADAAFAAAQGGVIGPIKSQLGWHILVVEKIEKIAAKSLDQAREELSTEITQRKTAQALADLRQKIEDGVGDGKNFAELLGDAKLTAQVTPALTATGTDPDNEAYKPDPAIVAIMRGGFAMENVGDEPQIVQTSPEGGFAILTLDKLVQAAPRALASIREQVQRDYLLDKALEKAKVIATQVVAALDKGVPMDKALADAGAKGPPAKPFDFQRKEIADKEQFIKMAFSMQPKKARMLEAPNRDGFYIVWLDKVEPHDASGDAMAMAGMRSALEQQIPAEYAREFIRAIRADVKVTRNEAAIARLRADLTRQGVR</sequence>
<dbReference type="InterPro" id="IPR046357">
    <property type="entry name" value="PPIase_dom_sf"/>
</dbReference>
<keyword evidence="17" id="KW-1185">Reference proteome</keyword>
<dbReference type="SUPFAM" id="SSF109998">
    <property type="entry name" value="Triger factor/SurA peptide-binding domain-like"/>
    <property type="match status" value="1"/>
</dbReference>
<evidence type="ECO:0000313" key="16">
    <source>
        <dbReference type="EMBL" id="MBB4097362.1"/>
    </source>
</evidence>
<dbReference type="InterPro" id="IPR000297">
    <property type="entry name" value="PPIase_PpiC"/>
</dbReference>
<dbReference type="Gene3D" id="3.10.50.40">
    <property type="match status" value="1"/>
</dbReference>
<keyword evidence="14" id="KW-0697">Rotamase</keyword>
<dbReference type="InterPro" id="IPR052029">
    <property type="entry name" value="PpiD_chaperone"/>
</dbReference>
<keyword evidence="8" id="KW-0143">Chaperone</keyword>
<evidence type="ECO:0000256" key="2">
    <source>
        <dbReference type="ARBA" id="ARBA00018370"/>
    </source>
</evidence>
<dbReference type="PROSITE" id="PS50198">
    <property type="entry name" value="PPIC_PPIASE_2"/>
    <property type="match status" value="1"/>
</dbReference>
<comment type="caution">
    <text evidence="16">The sequence shown here is derived from an EMBL/GenBank/DDBJ whole genome shotgun (WGS) entry which is preliminary data.</text>
</comment>
<evidence type="ECO:0000256" key="7">
    <source>
        <dbReference type="ARBA" id="ARBA00023136"/>
    </source>
</evidence>
<protein>
    <recommendedName>
        <fullName evidence="2">Parvulin-like PPIase</fullName>
    </recommendedName>
    <alternativeName>
        <fullName evidence="9">Peptidyl-prolyl cis-trans isomerase plp</fullName>
    </alternativeName>
    <alternativeName>
        <fullName evidence="12">Periplasmic chaperone PpiD</fullName>
    </alternativeName>
    <alternativeName>
        <fullName evidence="13">Periplasmic folding chaperone</fullName>
    </alternativeName>
    <alternativeName>
        <fullName evidence="10">Rotamase plp</fullName>
    </alternativeName>
</protein>
<feature type="domain" description="PpiC" evidence="15">
    <location>
        <begin position="272"/>
        <end position="360"/>
    </location>
</feature>
<dbReference type="AlphaFoldDB" id="A0A7W6JPU6"/>
<evidence type="ECO:0000256" key="6">
    <source>
        <dbReference type="ARBA" id="ARBA00022989"/>
    </source>
</evidence>
<keyword evidence="6" id="KW-1133">Transmembrane helix</keyword>
<gene>
    <name evidence="16" type="ORF">GGR46_000895</name>
</gene>
<evidence type="ECO:0000256" key="3">
    <source>
        <dbReference type="ARBA" id="ARBA00022475"/>
    </source>
</evidence>
<dbReference type="EMBL" id="JACIEH010000001">
    <property type="protein sequence ID" value="MBB4097362.1"/>
    <property type="molecule type" value="Genomic_DNA"/>
</dbReference>
<reference evidence="16 17" key="1">
    <citation type="submission" date="2020-08" db="EMBL/GenBank/DDBJ databases">
        <title>Genomic Encyclopedia of Type Strains, Phase IV (KMG-IV): sequencing the most valuable type-strain genomes for metagenomic binning, comparative biology and taxonomic classification.</title>
        <authorList>
            <person name="Goeker M."/>
        </authorList>
    </citation>
    <scope>NUCLEOTIDE SEQUENCE [LARGE SCALE GENOMIC DNA]</scope>
    <source>
        <strain evidence="16 17">DSM 101806</strain>
    </source>
</reference>
<keyword evidence="14 16" id="KW-0413">Isomerase</keyword>
<keyword evidence="4" id="KW-0997">Cell inner membrane</keyword>
<keyword evidence="7" id="KW-0472">Membrane</keyword>
<evidence type="ECO:0000256" key="9">
    <source>
        <dbReference type="ARBA" id="ARBA00030642"/>
    </source>
</evidence>
<evidence type="ECO:0000256" key="1">
    <source>
        <dbReference type="ARBA" id="ARBA00004382"/>
    </source>
</evidence>
<dbReference type="Pfam" id="PF13145">
    <property type="entry name" value="Rotamase_2"/>
    <property type="match status" value="1"/>
</dbReference>
<dbReference type="Gene3D" id="1.10.4030.10">
    <property type="entry name" value="Porin chaperone SurA, peptide-binding domain"/>
    <property type="match status" value="1"/>
</dbReference>